<evidence type="ECO:0000313" key="8">
    <source>
        <dbReference type="Proteomes" id="UP000095085"/>
    </source>
</evidence>
<keyword evidence="5" id="KW-0963">Cytoplasm</keyword>
<comment type="subcellular location">
    <subcellularLocation>
        <location evidence="2">Cytoplasm</location>
    </subcellularLocation>
</comment>
<evidence type="ECO:0000256" key="5">
    <source>
        <dbReference type="ARBA" id="ARBA00022490"/>
    </source>
</evidence>
<keyword evidence="8" id="KW-1185">Reference proteome</keyword>
<evidence type="ECO:0000256" key="1">
    <source>
        <dbReference type="ARBA" id="ARBA00003807"/>
    </source>
</evidence>
<name>A0A1E4RKJ1_9ASCO</name>
<evidence type="ECO:0000256" key="6">
    <source>
        <dbReference type="ARBA" id="ARBA00029995"/>
    </source>
</evidence>
<gene>
    <name evidence="7" type="ORF">HYPBUDRAFT_107798</name>
</gene>
<evidence type="ECO:0000256" key="4">
    <source>
        <dbReference type="ARBA" id="ARBA00014971"/>
    </source>
</evidence>
<proteinExistence type="inferred from homology"/>
<dbReference type="InterPro" id="IPR034455">
    <property type="entry name" value="CNL1"/>
</dbReference>
<dbReference type="PANTHER" id="PTHR39145:SF1">
    <property type="entry name" value="BIOGENESIS OF LYSOSOME-RELATED ORGANELLES COMPLEX 1 SUBUNIT CNL1"/>
    <property type="match status" value="1"/>
</dbReference>
<dbReference type="PANTHER" id="PTHR39145">
    <property type="entry name" value="BIOGENESIS OF LYSOSOME-RELATED ORGANELLES COMPLEX 1 SUBUNIT CNL1"/>
    <property type="match status" value="1"/>
</dbReference>
<organism evidence="7 8">
    <name type="scientific">Hyphopichia burtonii NRRL Y-1933</name>
    <dbReference type="NCBI Taxonomy" id="984485"/>
    <lineage>
        <taxon>Eukaryota</taxon>
        <taxon>Fungi</taxon>
        <taxon>Dikarya</taxon>
        <taxon>Ascomycota</taxon>
        <taxon>Saccharomycotina</taxon>
        <taxon>Pichiomycetes</taxon>
        <taxon>Debaryomycetaceae</taxon>
        <taxon>Hyphopichia</taxon>
    </lineage>
</organism>
<evidence type="ECO:0000313" key="7">
    <source>
        <dbReference type="EMBL" id="ODV67804.1"/>
    </source>
</evidence>
<dbReference type="EMBL" id="KV454540">
    <property type="protein sequence ID" value="ODV67804.1"/>
    <property type="molecule type" value="Genomic_DNA"/>
</dbReference>
<dbReference type="GO" id="GO:0031083">
    <property type="term" value="C:BLOC-1 complex"/>
    <property type="evidence" value="ECO:0007669"/>
    <property type="project" value="InterPro"/>
</dbReference>
<dbReference type="GO" id="GO:0005737">
    <property type="term" value="C:cytoplasm"/>
    <property type="evidence" value="ECO:0007669"/>
    <property type="project" value="UniProtKB-SubCell"/>
</dbReference>
<sequence>MNEEHPDDDPFELKELAVNYDYLIYKINDTIATLSEKTFQSINNKNKLINESYLNDQLQLNEELQDIDKLITQSKDLEMTFMKLDQLNLFVEDFKSRISYLEDEFDKL</sequence>
<dbReference type="GO" id="GO:0007032">
    <property type="term" value="P:endosome organization"/>
    <property type="evidence" value="ECO:0007669"/>
    <property type="project" value="TreeGrafter"/>
</dbReference>
<evidence type="ECO:0000256" key="3">
    <source>
        <dbReference type="ARBA" id="ARBA00007289"/>
    </source>
</evidence>
<reference evidence="8" key="1">
    <citation type="submission" date="2016-05" db="EMBL/GenBank/DDBJ databases">
        <title>Comparative genomics of biotechnologically important yeasts.</title>
        <authorList>
            <consortium name="DOE Joint Genome Institute"/>
            <person name="Riley R."/>
            <person name="Haridas S."/>
            <person name="Wolfe K.H."/>
            <person name="Lopes M.R."/>
            <person name="Hittinger C.T."/>
            <person name="Goker M."/>
            <person name="Salamov A."/>
            <person name="Wisecaver J."/>
            <person name="Long T.M."/>
            <person name="Aerts A.L."/>
            <person name="Barry K."/>
            <person name="Choi C."/>
            <person name="Clum A."/>
            <person name="Coughlan A.Y."/>
            <person name="Deshpande S."/>
            <person name="Douglass A.P."/>
            <person name="Hanson S.J."/>
            <person name="Klenk H.-P."/>
            <person name="Labutti K."/>
            <person name="Lapidus A."/>
            <person name="Lindquist E."/>
            <person name="Lipzen A."/>
            <person name="Meier-Kolthoff J.P."/>
            <person name="Ohm R.A."/>
            <person name="Otillar R.P."/>
            <person name="Pangilinan J."/>
            <person name="Peng Y."/>
            <person name="Rokas A."/>
            <person name="Rosa C.A."/>
            <person name="Scheuner C."/>
            <person name="Sibirny A.A."/>
            <person name="Slot J.C."/>
            <person name="Stielow J.B."/>
            <person name="Sun H."/>
            <person name="Kurtzman C.P."/>
            <person name="Blackwell M."/>
            <person name="Grigoriev I.V."/>
            <person name="Jeffries T.W."/>
        </authorList>
    </citation>
    <scope>NUCLEOTIDE SEQUENCE [LARGE SCALE GENOMIC DNA]</scope>
    <source>
        <strain evidence="8">NRRL Y-1933</strain>
    </source>
</reference>
<protein>
    <recommendedName>
        <fullName evidence="4">Biogenesis of lysosome-related organelles complex 1 subunit CNL1</fullName>
    </recommendedName>
    <alternativeName>
        <fullName evidence="6">CNO-like protein 1</fullName>
    </alternativeName>
</protein>
<dbReference type="OrthoDB" id="5424991at2759"/>
<comment type="function">
    <text evidence="1">Component of the biogenesis of lysosome-related organelles complex-1 (BLOC-1), a complex that is involved in endosomal cargo sorting.</text>
</comment>
<accession>A0A1E4RKJ1</accession>
<evidence type="ECO:0000256" key="2">
    <source>
        <dbReference type="ARBA" id="ARBA00004496"/>
    </source>
</evidence>
<dbReference type="Proteomes" id="UP000095085">
    <property type="component" value="Unassembled WGS sequence"/>
</dbReference>
<dbReference type="AlphaFoldDB" id="A0A1E4RKJ1"/>
<dbReference type="RefSeq" id="XP_020076871.1">
    <property type="nucleotide sequence ID" value="XM_020218585.1"/>
</dbReference>
<dbReference type="GeneID" id="30993135"/>
<comment type="similarity">
    <text evidence="3">Belongs to the BLOC1S4 family.</text>
</comment>